<dbReference type="EMBL" id="JAGKHQ010000006">
    <property type="protein sequence ID" value="KAG7513871.1"/>
    <property type="molecule type" value="Genomic_DNA"/>
</dbReference>
<dbReference type="Pfam" id="PF00620">
    <property type="entry name" value="RhoGAP"/>
    <property type="match status" value="1"/>
</dbReference>
<evidence type="ECO:0000313" key="6">
    <source>
        <dbReference type="Proteomes" id="UP000693946"/>
    </source>
</evidence>
<dbReference type="InterPro" id="IPR001452">
    <property type="entry name" value="SH3_domain"/>
</dbReference>
<dbReference type="InterPro" id="IPR000198">
    <property type="entry name" value="RhoGAP_dom"/>
</dbReference>
<sequence length="327" mass="36609">MVIVLWAPVAMAAESFQYRTIYEYRRERVDDISLQLGDVLTVPRYQEGEERSPKGWLRGTNERTKEQGTFPGTFVEYIGESPASKPWPRPAAWTNVGPQPQGAAAASGAEAELLSDTAPVVVRRLTEAIEKHGLNSESLYGAPAASGGPAELRQSLDSDPVSVDLDQYDVDLDTPIIPATVCSELVYTAEESQSVEECGDRLRRILESPSIHQANHQLLVHLSRHLARVSLHNQARPRLLGQSFTESIFKHSLLRCGRLHPFSHSLQFFHTLWVIYEIKYFYIIQHPSFLILTLCMQVHGNHSDRTEVSGSGRNELTKWSSADLGSY</sequence>
<dbReference type="FunFam" id="2.30.30.40:FF:000075">
    <property type="entry name" value="phosphatidylinositol 3-kinase regulatory subunit alpha"/>
    <property type="match status" value="1"/>
</dbReference>
<feature type="domain" description="Rho-GAP" evidence="4">
    <location>
        <begin position="111"/>
        <end position="290"/>
    </location>
</feature>
<dbReference type="Proteomes" id="UP000693946">
    <property type="component" value="Linkage Group LG14"/>
</dbReference>
<feature type="domain" description="SH3" evidence="3">
    <location>
        <begin position="13"/>
        <end position="80"/>
    </location>
</feature>
<dbReference type="PROSITE" id="PS50238">
    <property type="entry name" value="RHOGAP"/>
    <property type="match status" value="1"/>
</dbReference>
<dbReference type="AlphaFoldDB" id="A0AAV6SCU9"/>
<dbReference type="SMART" id="SM00326">
    <property type="entry name" value="SH3"/>
    <property type="match status" value="1"/>
</dbReference>
<dbReference type="SMART" id="SM00324">
    <property type="entry name" value="RhoGAP"/>
    <property type="match status" value="1"/>
</dbReference>
<keyword evidence="1 2" id="KW-0728">SH3 domain</keyword>
<evidence type="ECO:0000256" key="1">
    <source>
        <dbReference type="ARBA" id="ARBA00022443"/>
    </source>
</evidence>
<protein>
    <submittedName>
        <fullName evidence="5">Phosphatidylinositol 3-kinase regulatory subunit gamma isoform X1</fullName>
    </submittedName>
</protein>
<proteinExistence type="predicted"/>
<evidence type="ECO:0000259" key="4">
    <source>
        <dbReference type="PROSITE" id="PS50238"/>
    </source>
</evidence>
<evidence type="ECO:0000313" key="5">
    <source>
        <dbReference type="EMBL" id="KAG7513871.1"/>
    </source>
</evidence>
<gene>
    <name evidence="5" type="ORF">JOB18_018892</name>
</gene>
<comment type="caution">
    <text evidence="5">The sequence shown here is derived from an EMBL/GenBank/DDBJ whole genome shotgun (WGS) entry which is preliminary data.</text>
</comment>
<evidence type="ECO:0000256" key="2">
    <source>
        <dbReference type="PROSITE-ProRule" id="PRU00192"/>
    </source>
</evidence>
<reference evidence="5 6" key="1">
    <citation type="journal article" date="2021" name="Sci. Rep.">
        <title>Chromosome anchoring in Senegalese sole (Solea senegalensis) reveals sex-associated markers and genome rearrangements in flatfish.</title>
        <authorList>
            <person name="Guerrero-Cozar I."/>
            <person name="Gomez-Garrido J."/>
            <person name="Berbel C."/>
            <person name="Martinez-Blanch J.F."/>
            <person name="Alioto T."/>
            <person name="Claros M.G."/>
            <person name="Gagnaire P.A."/>
            <person name="Manchado M."/>
        </authorList>
    </citation>
    <scope>NUCLEOTIDE SEQUENCE [LARGE SCALE GENOMIC DNA]</scope>
    <source>
        <strain evidence="5">Sse05_10M</strain>
    </source>
</reference>
<keyword evidence="6" id="KW-1185">Reference proteome</keyword>
<dbReference type="PROSITE" id="PS50002">
    <property type="entry name" value="SH3"/>
    <property type="match status" value="1"/>
</dbReference>
<name>A0AAV6SCU9_SOLSE</name>
<organism evidence="5 6">
    <name type="scientific">Solea senegalensis</name>
    <name type="common">Senegalese sole</name>
    <dbReference type="NCBI Taxonomy" id="28829"/>
    <lineage>
        <taxon>Eukaryota</taxon>
        <taxon>Metazoa</taxon>
        <taxon>Chordata</taxon>
        <taxon>Craniata</taxon>
        <taxon>Vertebrata</taxon>
        <taxon>Euteleostomi</taxon>
        <taxon>Actinopterygii</taxon>
        <taxon>Neopterygii</taxon>
        <taxon>Teleostei</taxon>
        <taxon>Neoteleostei</taxon>
        <taxon>Acanthomorphata</taxon>
        <taxon>Carangaria</taxon>
        <taxon>Pleuronectiformes</taxon>
        <taxon>Pleuronectoidei</taxon>
        <taxon>Soleidae</taxon>
        <taxon>Solea</taxon>
    </lineage>
</organism>
<dbReference type="GO" id="GO:0007165">
    <property type="term" value="P:signal transduction"/>
    <property type="evidence" value="ECO:0007669"/>
    <property type="project" value="InterPro"/>
</dbReference>
<evidence type="ECO:0000259" key="3">
    <source>
        <dbReference type="PROSITE" id="PS50002"/>
    </source>
</evidence>
<accession>A0AAV6SCU9</accession>